<name>A0A814AYT2_ADIRI</name>
<keyword evidence="6" id="KW-0206">Cytoskeleton</keyword>
<dbReference type="SUPFAM" id="SSF54518">
    <property type="entry name" value="Tubby C-terminal domain-like"/>
    <property type="match status" value="1"/>
</dbReference>
<evidence type="ECO:0000256" key="4">
    <source>
        <dbReference type="ARBA" id="ARBA00022553"/>
    </source>
</evidence>
<dbReference type="InterPro" id="IPR028745">
    <property type="entry name" value="AKAP9/Pericentrin"/>
</dbReference>
<feature type="region of interest" description="Disordered" evidence="8">
    <location>
        <begin position="26"/>
        <end position="52"/>
    </location>
</feature>
<evidence type="ECO:0000313" key="11">
    <source>
        <dbReference type="Proteomes" id="UP000663852"/>
    </source>
</evidence>
<dbReference type="Pfam" id="PF04525">
    <property type="entry name" value="LOR"/>
    <property type="match status" value="1"/>
</dbReference>
<dbReference type="GO" id="GO:0060090">
    <property type="term" value="F:molecular adaptor activity"/>
    <property type="evidence" value="ECO:0007669"/>
    <property type="project" value="InterPro"/>
</dbReference>
<evidence type="ECO:0000256" key="6">
    <source>
        <dbReference type="ARBA" id="ARBA00023212"/>
    </source>
</evidence>
<evidence type="ECO:0000256" key="3">
    <source>
        <dbReference type="ARBA" id="ARBA00022490"/>
    </source>
</evidence>
<dbReference type="OrthoDB" id="2020852at2759"/>
<proteinExistence type="inferred from homology"/>
<gene>
    <name evidence="10" type="ORF">EDS130_LOCUS10675</name>
</gene>
<dbReference type="InterPro" id="IPR038595">
    <property type="entry name" value="LOR_sf"/>
</dbReference>
<dbReference type="AlphaFoldDB" id="A0A814AYT2"/>
<reference evidence="10" key="1">
    <citation type="submission" date="2021-02" db="EMBL/GenBank/DDBJ databases">
        <authorList>
            <person name="Nowell W R."/>
        </authorList>
    </citation>
    <scope>NUCLEOTIDE SEQUENCE</scope>
</reference>
<keyword evidence="5 7" id="KW-0175">Coiled coil</keyword>
<sequence length="598" mass="70032">MNHYEIPRQPPSISLLLTLEKNSSQITLPTQQKQVPEMTTSSTPRPQSQNATPIDWKSRYDILQAEHKLECERIRLYYEQQLQERVTEVKTRLQREYEQQISDYRARLIEQQRLTDNLSSSSLGLDHSYGDQVREQVRLAEELDRIDDERRQTLMKHATNNDELQHLVNKLHTEGVHVLTLSELLALRLNGINIQTTGDSVESLQKLHEENVHLRTLIANMNKNGHADQLIKDLANVFRCEQERRLVEVRQHPNFDLLEQDINTMGEYQREALEKFFSQDRLSPSKKYYLKYLRCENYRKALIYQKRYLLILLTGYADTETYALNEIRRLTGDIRANAYSHSYQSDRMKSIRKQSYHRRLFDPRFRFRCYVRTVIVTIRMRCLVRKWTKTVASIKIDRYLRHLLIHLGRNGDYLNRCIRICVLFAAVHGLFGKSSVKNAVKYQLQQKVLTLGSSYTVKDDKGNSVYKIGFKQLGLGKHLQLTDVSGQKEYYAIKHILNPLGLAKYEIRQNNQVVADVKRKLNLIGGKKFSVKSKFGDYKIEGNFRSREFKIKKDRRLVATVSKKFFSIGDKYGVKIEYGQDQPFILALAIVIDEVAHG</sequence>
<comment type="similarity">
    <text evidence="2">Belongs to the LOR family.</text>
</comment>
<dbReference type="InterPro" id="IPR025659">
    <property type="entry name" value="Tubby-like_C"/>
</dbReference>
<organism evidence="10 11">
    <name type="scientific">Adineta ricciae</name>
    <name type="common">Rotifer</name>
    <dbReference type="NCBI Taxonomy" id="249248"/>
    <lineage>
        <taxon>Eukaryota</taxon>
        <taxon>Metazoa</taxon>
        <taxon>Spiralia</taxon>
        <taxon>Gnathifera</taxon>
        <taxon>Rotifera</taxon>
        <taxon>Eurotatoria</taxon>
        <taxon>Bdelloidea</taxon>
        <taxon>Adinetida</taxon>
        <taxon>Adinetidae</taxon>
        <taxon>Adineta</taxon>
    </lineage>
</organism>
<dbReference type="EMBL" id="CAJNOJ010000037">
    <property type="protein sequence ID" value="CAF0919169.1"/>
    <property type="molecule type" value="Genomic_DNA"/>
</dbReference>
<evidence type="ECO:0000256" key="7">
    <source>
        <dbReference type="SAM" id="Coils"/>
    </source>
</evidence>
<evidence type="ECO:0000256" key="2">
    <source>
        <dbReference type="ARBA" id="ARBA00005437"/>
    </source>
</evidence>
<feature type="coiled-coil region" evidence="7">
    <location>
        <begin position="79"/>
        <end position="114"/>
    </location>
</feature>
<evidence type="ECO:0000256" key="1">
    <source>
        <dbReference type="ARBA" id="ARBA00004300"/>
    </source>
</evidence>
<dbReference type="Gene3D" id="2.40.160.200">
    <property type="entry name" value="LURP1-related"/>
    <property type="match status" value="1"/>
</dbReference>
<evidence type="ECO:0000256" key="5">
    <source>
        <dbReference type="ARBA" id="ARBA00023054"/>
    </source>
</evidence>
<dbReference type="GO" id="GO:0007165">
    <property type="term" value="P:signal transduction"/>
    <property type="evidence" value="ECO:0007669"/>
    <property type="project" value="InterPro"/>
</dbReference>
<evidence type="ECO:0000313" key="10">
    <source>
        <dbReference type="EMBL" id="CAF0919169.1"/>
    </source>
</evidence>
<protein>
    <recommendedName>
        <fullName evidence="9">Pericentrin/AKAP-450 centrosomal targeting domain-containing protein</fullName>
    </recommendedName>
</protein>
<dbReference type="InterPro" id="IPR007612">
    <property type="entry name" value="LOR"/>
</dbReference>
<feature type="domain" description="Pericentrin/AKAP-450 centrosomal targeting" evidence="9">
    <location>
        <begin position="291"/>
        <end position="387"/>
    </location>
</feature>
<dbReference type="PANTHER" id="PTHR44981">
    <property type="entry name" value="PERICENTRIN-LIKE PROTEIN, ISOFORM F"/>
    <property type="match status" value="1"/>
</dbReference>
<comment type="subcellular location">
    <subcellularLocation>
        <location evidence="1">Cytoplasm</location>
        <location evidence="1">Cytoskeleton</location>
        <location evidence="1">Microtubule organizing center</location>
        <location evidence="1">Centrosome</location>
    </subcellularLocation>
</comment>
<evidence type="ECO:0000259" key="9">
    <source>
        <dbReference type="Pfam" id="PF10495"/>
    </source>
</evidence>
<keyword evidence="4" id="KW-0597">Phosphoprotein</keyword>
<dbReference type="Pfam" id="PF10495">
    <property type="entry name" value="PACT_coil_coil"/>
    <property type="match status" value="1"/>
</dbReference>
<dbReference type="InterPro" id="IPR019528">
    <property type="entry name" value="PACT_domain"/>
</dbReference>
<accession>A0A814AYT2</accession>
<dbReference type="GO" id="GO:0005737">
    <property type="term" value="C:cytoplasm"/>
    <property type="evidence" value="ECO:0007669"/>
    <property type="project" value="UniProtKB-ARBA"/>
</dbReference>
<dbReference type="GO" id="GO:0005813">
    <property type="term" value="C:centrosome"/>
    <property type="evidence" value="ECO:0007669"/>
    <property type="project" value="UniProtKB-SubCell"/>
</dbReference>
<dbReference type="Proteomes" id="UP000663852">
    <property type="component" value="Unassembled WGS sequence"/>
</dbReference>
<evidence type="ECO:0000256" key="8">
    <source>
        <dbReference type="SAM" id="MobiDB-lite"/>
    </source>
</evidence>
<keyword evidence="3" id="KW-0963">Cytoplasm</keyword>
<dbReference type="PANTHER" id="PTHR44981:SF2">
    <property type="entry name" value="PERICENTRIN-LIKE PROTEIN, ISOFORM F"/>
    <property type="match status" value="1"/>
</dbReference>
<comment type="caution">
    <text evidence="10">The sequence shown here is derived from an EMBL/GenBank/DDBJ whole genome shotgun (WGS) entry which is preliminary data.</text>
</comment>